<keyword evidence="2" id="KW-1133">Transmembrane helix</keyword>
<organism evidence="4 5">
    <name type="scientific">Crossiella cryophila</name>
    <dbReference type="NCBI Taxonomy" id="43355"/>
    <lineage>
        <taxon>Bacteria</taxon>
        <taxon>Bacillati</taxon>
        <taxon>Actinomycetota</taxon>
        <taxon>Actinomycetes</taxon>
        <taxon>Pseudonocardiales</taxon>
        <taxon>Pseudonocardiaceae</taxon>
        <taxon>Crossiella</taxon>
    </lineage>
</organism>
<feature type="domain" description="DUF6923" evidence="3">
    <location>
        <begin position="32"/>
        <end position="245"/>
    </location>
</feature>
<keyword evidence="5" id="KW-1185">Reference proteome</keyword>
<proteinExistence type="predicted"/>
<dbReference type="RefSeq" id="WP_185011824.1">
    <property type="nucleotide sequence ID" value="NZ_JACHMH010000001.1"/>
</dbReference>
<dbReference type="EMBL" id="JACHMH010000001">
    <property type="protein sequence ID" value="MBB4681750.1"/>
    <property type="molecule type" value="Genomic_DNA"/>
</dbReference>
<evidence type="ECO:0000256" key="2">
    <source>
        <dbReference type="SAM" id="Phobius"/>
    </source>
</evidence>
<dbReference type="SUPFAM" id="SSF50965">
    <property type="entry name" value="Galactose oxidase, central domain"/>
    <property type="match status" value="1"/>
</dbReference>
<protein>
    <recommendedName>
        <fullName evidence="3">DUF6923 domain-containing protein</fullName>
    </recommendedName>
</protein>
<sequence>MRATSHGGLSTLLRVTLPTGLPNRPPQPLDLAVNSIGYAPAQGLVYGIASRDRSGKFRDGGHVVRIDQNGAVKDLGPLRRTGSVPVPWSGLIDSFAGTVIGNRLYVREWDKLYAIDIDPRSPSFLGLVHSVRLDWHWLSDDLDDFAHNPADGKLYGISNTGHGNGTLVKVDPGNGKVTKVKILKGLPGSSTYGAVVLDPADNGLWVLNNDHRRASRLYRIQLGDNTFTEVNTGPALASTDGAGCVKSTPAPTQPPTTTPPPPAVIPPPPPAPPPPTTTTTTRPAPVLPPPPPTRATPPPPPAKPIIARAPARPTPRAQASSSLVRDQRRWTVVTVVMIVFGSGAALRVVRSHR</sequence>
<reference evidence="4 5" key="1">
    <citation type="submission" date="2020-08" db="EMBL/GenBank/DDBJ databases">
        <title>Sequencing the genomes of 1000 actinobacteria strains.</title>
        <authorList>
            <person name="Klenk H.-P."/>
        </authorList>
    </citation>
    <scope>NUCLEOTIDE SEQUENCE [LARGE SCALE GENOMIC DNA]</scope>
    <source>
        <strain evidence="4 5">DSM 44230</strain>
    </source>
</reference>
<dbReference type="Proteomes" id="UP000533598">
    <property type="component" value="Unassembled WGS sequence"/>
</dbReference>
<evidence type="ECO:0000256" key="1">
    <source>
        <dbReference type="SAM" id="MobiDB-lite"/>
    </source>
</evidence>
<dbReference type="AlphaFoldDB" id="A0A7W7CIH9"/>
<feature type="compositionally biased region" description="Pro residues" evidence="1">
    <location>
        <begin position="285"/>
        <end position="303"/>
    </location>
</feature>
<feature type="transmembrane region" description="Helical" evidence="2">
    <location>
        <begin position="330"/>
        <end position="349"/>
    </location>
</feature>
<feature type="compositionally biased region" description="Pro residues" evidence="1">
    <location>
        <begin position="251"/>
        <end position="276"/>
    </location>
</feature>
<name>A0A7W7CIH9_9PSEU</name>
<accession>A0A7W7CIH9</accession>
<evidence type="ECO:0000259" key="3">
    <source>
        <dbReference type="Pfam" id="PF21959"/>
    </source>
</evidence>
<dbReference type="InterPro" id="IPR011043">
    <property type="entry name" value="Gal_Oxase/kelch_b-propeller"/>
</dbReference>
<keyword evidence="2" id="KW-0472">Membrane</keyword>
<evidence type="ECO:0000313" key="5">
    <source>
        <dbReference type="Proteomes" id="UP000533598"/>
    </source>
</evidence>
<gene>
    <name evidence="4" type="ORF">HNR67_007868</name>
</gene>
<comment type="caution">
    <text evidence="4">The sequence shown here is derived from an EMBL/GenBank/DDBJ whole genome shotgun (WGS) entry which is preliminary data.</text>
</comment>
<dbReference type="Pfam" id="PF21959">
    <property type="entry name" value="DUF6923"/>
    <property type="match status" value="1"/>
</dbReference>
<evidence type="ECO:0000313" key="4">
    <source>
        <dbReference type="EMBL" id="MBB4681750.1"/>
    </source>
</evidence>
<feature type="compositionally biased region" description="Low complexity" evidence="1">
    <location>
        <begin position="304"/>
        <end position="319"/>
    </location>
</feature>
<dbReference type="InterPro" id="IPR054215">
    <property type="entry name" value="DUF6923"/>
</dbReference>
<keyword evidence="2" id="KW-0812">Transmembrane</keyword>
<feature type="region of interest" description="Disordered" evidence="1">
    <location>
        <begin position="231"/>
        <end position="322"/>
    </location>
</feature>